<sequence>MSPSPASHFIRILTCITLIVRLDHPPASSARVSVLQFSSVHFMPDPPPLLVSDDINVCTETYTYLHIIKTDTRSQRSLSLLSLVVNRSESGICLELVYHWVPEHVQNKCLFI</sequence>
<proteinExistence type="predicted"/>
<accession>L8WW73</accession>
<dbReference type="Proteomes" id="UP000011668">
    <property type="component" value="Unassembled WGS sequence"/>
</dbReference>
<dbReference type="HOGENOM" id="CLU_2147568_0_0_1"/>
<dbReference type="EMBL" id="AFRT01000865">
    <property type="protein sequence ID" value="ELU42311.1"/>
    <property type="molecule type" value="Genomic_DNA"/>
</dbReference>
<evidence type="ECO:0000313" key="1">
    <source>
        <dbReference type="EMBL" id="ELU42311.1"/>
    </source>
</evidence>
<keyword evidence="2" id="KW-1185">Reference proteome</keyword>
<reference evidence="1 2" key="1">
    <citation type="journal article" date="2013" name="Nat. Commun.">
        <title>The evolution and pathogenic mechanisms of the rice sheath blight pathogen.</title>
        <authorList>
            <person name="Zheng A."/>
            <person name="Lin R."/>
            <person name="Xu L."/>
            <person name="Qin P."/>
            <person name="Tang C."/>
            <person name="Ai P."/>
            <person name="Zhang D."/>
            <person name="Liu Y."/>
            <person name="Sun Z."/>
            <person name="Feng H."/>
            <person name="Wang Y."/>
            <person name="Chen Y."/>
            <person name="Liang X."/>
            <person name="Fu R."/>
            <person name="Li Q."/>
            <person name="Zhang J."/>
            <person name="Yu X."/>
            <person name="Xie Z."/>
            <person name="Ding L."/>
            <person name="Guan P."/>
            <person name="Tang J."/>
            <person name="Liang Y."/>
            <person name="Wang S."/>
            <person name="Deng Q."/>
            <person name="Li S."/>
            <person name="Zhu J."/>
            <person name="Wang L."/>
            <person name="Liu H."/>
            <person name="Li P."/>
        </authorList>
    </citation>
    <scope>NUCLEOTIDE SEQUENCE [LARGE SCALE GENOMIC DNA]</scope>
    <source>
        <strain evidence="2">AG-1 IA</strain>
    </source>
</reference>
<dbReference type="AlphaFoldDB" id="L8WW73"/>
<comment type="caution">
    <text evidence="1">The sequence shown here is derived from an EMBL/GenBank/DDBJ whole genome shotgun (WGS) entry which is preliminary data.</text>
</comment>
<evidence type="ECO:0000313" key="2">
    <source>
        <dbReference type="Proteomes" id="UP000011668"/>
    </source>
</evidence>
<name>L8WW73_THACA</name>
<organism evidence="1 2">
    <name type="scientific">Thanatephorus cucumeris (strain AG1-IA)</name>
    <name type="common">Rice sheath blight fungus</name>
    <name type="synonym">Rhizoctonia solani</name>
    <dbReference type="NCBI Taxonomy" id="983506"/>
    <lineage>
        <taxon>Eukaryota</taxon>
        <taxon>Fungi</taxon>
        <taxon>Dikarya</taxon>
        <taxon>Basidiomycota</taxon>
        <taxon>Agaricomycotina</taxon>
        <taxon>Agaricomycetes</taxon>
        <taxon>Cantharellales</taxon>
        <taxon>Ceratobasidiaceae</taxon>
        <taxon>Rhizoctonia</taxon>
        <taxon>Rhizoctonia solani AG-1</taxon>
    </lineage>
</organism>
<protein>
    <submittedName>
        <fullName evidence="1">Uncharacterized protein</fullName>
    </submittedName>
</protein>
<gene>
    <name evidence="1" type="ORF">AG1IA_03661</name>
</gene>